<name>A0A1S8ASK1_9EURY</name>
<dbReference type="STRING" id="301967.A6E15_00210"/>
<gene>
    <name evidence="2" type="ORF">A6E15_00210</name>
</gene>
<comment type="caution">
    <text evidence="2">The sequence shown here is derived from an EMBL/GenBank/DDBJ whole genome shotgun (WGS) entry which is preliminary data.</text>
</comment>
<feature type="transmembrane region" description="Helical" evidence="1">
    <location>
        <begin position="33"/>
        <end position="56"/>
    </location>
</feature>
<dbReference type="OrthoDB" id="187657at2157"/>
<protein>
    <submittedName>
        <fullName evidence="2">Uncharacterized protein</fullName>
    </submittedName>
</protein>
<feature type="transmembrane region" description="Helical" evidence="1">
    <location>
        <begin position="68"/>
        <end position="90"/>
    </location>
</feature>
<dbReference type="EMBL" id="LWLN01000001">
    <property type="protein sequence ID" value="OLZ39499.1"/>
    <property type="molecule type" value="Genomic_DNA"/>
</dbReference>
<evidence type="ECO:0000313" key="3">
    <source>
        <dbReference type="Proteomes" id="UP000189370"/>
    </source>
</evidence>
<feature type="transmembrane region" description="Helical" evidence="1">
    <location>
        <begin position="96"/>
        <end position="116"/>
    </location>
</feature>
<sequence>MKRRTVLPLGIVMLGLGSAYLAAFGPHVLTDPLAGVLLTGFALSAVLMIVGGLVVSVPVGDRTIPWNVFVGIGDVLLAAVVTLSAIRSAIVVGDTASWVFAAAMLAGGSSIAWFGVQTVRDSRHVDLEATPSSRRLVAIALLVAVSVGSGAFVATGV</sequence>
<reference evidence="3" key="1">
    <citation type="submission" date="2016-04" db="EMBL/GenBank/DDBJ databases">
        <authorList>
            <person name="Chen S.-C."/>
            <person name="Lai M.-C."/>
        </authorList>
    </citation>
    <scope>NUCLEOTIDE SEQUENCE [LARGE SCALE GENOMIC DNA]</scope>
    <source>
        <strain evidence="3">AB14</strain>
    </source>
</reference>
<dbReference type="AlphaFoldDB" id="A0A1S8ASK1"/>
<accession>A0A1S8ASK1</accession>
<proteinExistence type="predicted"/>
<dbReference type="RefSeq" id="WP_076142848.1">
    <property type="nucleotide sequence ID" value="NZ_LWLN01000001.1"/>
</dbReference>
<keyword evidence="3" id="KW-1185">Reference proteome</keyword>
<dbReference type="Proteomes" id="UP000189370">
    <property type="component" value="Unassembled WGS sequence"/>
</dbReference>
<evidence type="ECO:0000256" key="1">
    <source>
        <dbReference type="SAM" id="Phobius"/>
    </source>
</evidence>
<dbReference type="InterPro" id="IPR058307">
    <property type="entry name" value="DUF7994"/>
</dbReference>
<keyword evidence="1" id="KW-0472">Membrane</keyword>
<dbReference type="Pfam" id="PF25957">
    <property type="entry name" value="DUF7994"/>
    <property type="match status" value="1"/>
</dbReference>
<keyword evidence="1" id="KW-0812">Transmembrane</keyword>
<organism evidence="2 3">
    <name type="scientific">Natrinema saccharevitans</name>
    <dbReference type="NCBI Taxonomy" id="301967"/>
    <lineage>
        <taxon>Archaea</taxon>
        <taxon>Methanobacteriati</taxon>
        <taxon>Methanobacteriota</taxon>
        <taxon>Stenosarchaea group</taxon>
        <taxon>Halobacteria</taxon>
        <taxon>Halobacteriales</taxon>
        <taxon>Natrialbaceae</taxon>
        <taxon>Natrinema</taxon>
    </lineage>
</organism>
<keyword evidence="1" id="KW-1133">Transmembrane helix</keyword>
<feature type="transmembrane region" description="Helical" evidence="1">
    <location>
        <begin position="136"/>
        <end position="154"/>
    </location>
</feature>
<evidence type="ECO:0000313" key="2">
    <source>
        <dbReference type="EMBL" id="OLZ39499.1"/>
    </source>
</evidence>